<keyword evidence="4" id="KW-1185">Reference proteome</keyword>
<dbReference type="KEGG" id="bcop:JD108_05200"/>
<reference evidence="1 3" key="1">
    <citation type="submission" date="2020-12" db="EMBL/GenBank/DDBJ databases">
        <title>strain FJAT-54423T represents a novel species of the genus Brevibacillus.</title>
        <authorList>
            <person name="Tang R."/>
        </authorList>
    </citation>
    <scope>NUCLEOTIDE SEQUENCE [LARGE SCALE GENOMIC DNA]</scope>
    <source>
        <strain evidence="1 3">FJAT-54423</strain>
    </source>
</reference>
<evidence type="ECO:0000313" key="3">
    <source>
        <dbReference type="Proteomes" id="UP000595847"/>
    </source>
</evidence>
<sequence>MDVTTNKGNVTNQEKTIRTREIVDAEKVETQTNPIKSELIRADNADNIYE</sequence>
<evidence type="ECO:0000313" key="4">
    <source>
        <dbReference type="Proteomes" id="UP000677234"/>
    </source>
</evidence>
<gene>
    <name evidence="1" type="ORF">JD108_05200</name>
    <name evidence="2" type="ORF">KDJ56_04880</name>
</gene>
<evidence type="ECO:0000313" key="2">
    <source>
        <dbReference type="EMBL" id="QUO42350.1"/>
    </source>
</evidence>
<dbReference type="EMBL" id="CP073708">
    <property type="protein sequence ID" value="QUO42350.1"/>
    <property type="molecule type" value="Genomic_DNA"/>
</dbReference>
<organism evidence="1 3">
    <name type="scientific">Brevibacillus composti</name>
    <dbReference type="NCBI Taxonomy" id="2796470"/>
    <lineage>
        <taxon>Bacteria</taxon>
        <taxon>Bacillati</taxon>
        <taxon>Bacillota</taxon>
        <taxon>Bacilli</taxon>
        <taxon>Bacillales</taxon>
        <taxon>Paenibacillaceae</taxon>
        <taxon>Brevibacillus</taxon>
    </lineage>
</organism>
<dbReference type="Proteomes" id="UP000595847">
    <property type="component" value="Chromosome"/>
</dbReference>
<reference evidence="2" key="2">
    <citation type="submission" date="2021-04" db="EMBL/GenBank/DDBJ databases">
        <title>Brevibacillus composti FJAT-54423, complete genome.</title>
        <authorList>
            <person name="Tang R."/>
        </authorList>
    </citation>
    <scope>NUCLEOTIDE SEQUENCE</scope>
    <source>
        <strain evidence="2">FJAT-54424</strain>
    </source>
</reference>
<evidence type="ECO:0000313" key="1">
    <source>
        <dbReference type="EMBL" id="QQE75324.1"/>
    </source>
</evidence>
<protein>
    <submittedName>
        <fullName evidence="1">Uncharacterized protein</fullName>
    </submittedName>
</protein>
<proteinExistence type="predicted"/>
<dbReference type="AlphaFoldDB" id="A0A7T5EME7"/>
<accession>A0A7T5EME7</accession>
<name>A0A7T5EME7_9BACL</name>
<dbReference type="RefSeq" id="WP_198828853.1">
    <property type="nucleotide sequence ID" value="NZ_CP066308.1"/>
</dbReference>
<dbReference type="Proteomes" id="UP000677234">
    <property type="component" value="Chromosome"/>
</dbReference>
<dbReference type="EMBL" id="CP066308">
    <property type="protein sequence ID" value="QQE75324.1"/>
    <property type="molecule type" value="Genomic_DNA"/>
</dbReference>